<dbReference type="Gene3D" id="3.30.450.20">
    <property type="entry name" value="PAS domain"/>
    <property type="match status" value="2"/>
</dbReference>
<proteinExistence type="predicted"/>
<keyword evidence="17" id="KW-1185">Reference proteome</keyword>
<evidence type="ECO:0000256" key="2">
    <source>
        <dbReference type="ARBA" id="ARBA00004651"/>
    </source>
</evidence>
<evidence type="ECO:0000256" key="4">
    <source>
        <dbReference type="ARBA" id="ARBA00022475"/>
    </source>
</evidence>
<keyword evidence="10" id="KW-0067">ATP-binding</keyword>
<keyword evidence="12" id="KW-0902">Two-component regulatory system</keyword>
<feature type="domain" description="Histidine kinase" evidence="15">
    <location>
        <begin position="363"/>
        <end position="555"/>
    </location>
</feature>
<keyword evidence="13 14" id="KW-0472">Membrane</keyword>
<dbReference type="EMBL" id="SDPQ02000001">
    <property type="protein sequence ID" value="KAA1399321.1"/>
    <property type="molecule type" value="Genomic_DNA"/>
</dbReference>
<keyword evidence="7 14" id="KW-0812">Transmembrane</keyword>
<dbReference type="CDD" id="cd00130">
    <property type="entry name" value="PAS"/>
    <property type="match status" value="1"/>
</dbReference>
<dbReference type="InterPro" id="IPR004358">
    <property type="entry name" value="Sig_transdc_His_kin-like_C"/>
</dbReference>
<comment type="subcellular location">
    <subcellularLocation>
        <location evidence="2">Cell membrane</location>
        <topology evidence="2">Multi-pass membrane protein</topology>
    </subcellularLocation>
</comment>
<name>A0A5M4FGY8_9ACTN</name>
<comment type="caution">
    <text evidence="16">The sequence shown here is derived from an EMBL/GenBank/DDBJ whole genome shotgun (WGS) entry which is preliminary data.</text>
</comment>
<dbReference type="GO" id="GO:0005886">
    <property type="term" value="C:plasma membrane"/>
    <property type="evidence" value="ECO:0007669"/>
    <property type="project" value="UniProtKB-SubCell"/>
</dbReference>
<evidence type="ECO:0000256" key="3">
    <source>
        <dbReference type="ARBA" id="ARBA00012438"/>
    </source>
</evidence>
<dbReference type="InterPro" id="IPR029151">
    <property type="entry name" value="Sensor-like_sf"/>
</dbReference>
<dbReference type="Gene3D" id="1.10.287.130">
    <property type="match status" value="1"/>
</dbReference>
<dbReference type="AlphaFoldDB" id="A0A5M4FGY8"/>
<dbReference type="Pfam" id="PF14689">
    <property type="entry name" value="SPOB_a"/>
    <property type="match status" value="1"/>
</dbReference>
<sequence length="558" mass="59152">MEPPVVDPEHGLQVWRESLLRNQRRLWSLWSPRRQRLTLAGQFLGLQLVVVALVLAIVAAISVRQSTMTFSSERGSQMRSVAEYLANISVVRSEIDGPTPASALAPSISRALSLSGATEVTIADPKGVVLSSSDPRLVGRTIDLGDSRVREGRGWVGDVDDNGHQAVAGHAPILNDDGKLVGLSIAQQRYPSNWQRLTNAAPDLALFLGVGALLGVAGSLLLARLIKRRTRGLEPQEIATLADHREALLHSIREGVIAVGTDGKVTMVNDSARELLDLDAGVVGRPVADLALDPQVTELLTAGSDSQDAVVLVGARVLVFNQRSASSHGEGIGTVTTMRDRTELVSMQSQLSSNLSITDTLRAQTHEFANQLHTISGLVQLQEYDEVTALVGTLTRRRAEITDEVTSRIADPAVAALLIAKSSVAAEAGVSLTLSPDSRLPGLTSAESADLTTVVGNLVDNAIDACRTEPSPEVVVTTHVDASRLVLEVHDNGPGIPDGMRDAIFVRGFSTKPDVLGGRGIGLPLVQLICTQRGGSVTVDDEDGTTFRVELPLAGVPA</sequence>
<dbReference type="PANTHER" id="PTHR45436:SF5">
    <property type="entry name" value="SENSOR HISTIDINE KINASE TRCS"/>
    <property type="match status" value="1"/>
</dbReference>
<evidence type="ECO:0000256" key="12">
    <source>
        <dbReference type="ARBA" id="ARBA00023012"/>
    </source>
</evidence>
<dbReference type="Gene3D" id="3.30.565.10">
    <property type="entry name" value="Histidine kinase-like ATPase, C-terminal domain"/>
    <property type="match status" value="1"/>
</dbReference>
<evidence type="ECO:0000256" key="9">
    <source>
        <dbReference type="ARBA" id="ARBA00022777"/>
    </source>
</evidence>
<keyword evidence="8" id="KW-0547">Nucleotide-binding</keyword>
<dbReference type="SUPFAM" id="SSF55785">
    <property type="entry name" value="PYP-like sensor domain (PAS domain)"/>
    <property type="match status" value="1"/>
</dbReference>
<dbReference type="PRINTS" id="PR00344">
    <property type="entry name" value="BCTRLSENSOR"/>
</dbReference>
<dbReference type="InterPro" id="IPR005467">
    <property type="entry name" value="His_kinase_dom"/>
</dbReference>
<gene>
    <name evidence="16" type="ORF">ESP70_000655</name>
</gene>
<dbReference type="PROSITE" id="PS50109">
    <property type="entry name" value="HIS_KIN"/>
    <property type="match status" value="1"/>
</dbReference>
<evidence type="ECO:0000313" key="16">
    <source>
        <dbReference type="EMBL" id="KAA1399321.1"/>
    </source>
</evidence>
<keyword evidence="9 16" id="KW-0418">Kinase</keyword>
<dbReference type="InterPro" id="IPR033463">
    <property type="entry name" value="sCache_3"/>
</dbReference>
<dbReference type="Pfam" id="PF17203">
    <property type="entry name" value="sCache_3_2"/>
    <property type="match status" value="1"/>
</dbReference>
<feature type="transmembrane region" description="Helical" evidence="14">
    <location>
        <begin position="43"/>
        <end position="63"/>
    </location>
</feature>
<dbReference type="SUPFAM" id="SSF55890">
    <property type="entry name" value="Sporulation response regulatory protein Spo0B"/>
    <property type="match status" value="1"/>
</dbReference>
<keyword evidence="4" id="KW-1003">Cell membrane</keyword>
<dbReference type="SUPFAM" id="SSF103190">
    <property type="entry name" value="Sensory domain-like"/>
    <property type="match status" value="1"/>
</dbReference>
<feature type="transmembrane region" description="Helical" evidence="14">
    <location>
        <begin position="204"/>
        <end position="223"/>
    </location>
</feature>
<keyword evidence="5" id="KW-0597">Phosphoprotein</keyword>
<dbReference type="SMART" id="SM00387">
    <property type="entry name" value="HATPase_c"/>
    <property type="match status" value="1"/>
</dbReference>
<evidence type="ECO:0000313" key="17">
    <source>
        <dbReference type="Proteomes" id="UP000380867"/>
    </source>
</evidence>
<dbReference type="OrthoDB" id="9792686at2"/>
<dbReference type="InterPro" id="IPR039506">
    <property type="entry name" value="SPOB_a"/>
</dbReference>
<dbReference type="GO" id="GO:0005524">
    <property type="term" value="F:ATP binding"/>
    <property type="evidence" value="ECO:0007669"/>
    <property type="project" value="UniProtKB-KW"/>
</dbReference>
<dbReference type="InterPro" id="IPR036890">
    <property type="entry name" value="HATPase_C_sf"/>
</dbReference>
<keyword evidence="11 14" id="KW-1133">Transmembrane helix</keyword>
<protein>
    <recommendedName>
        <fullName evidence="3">histidine kinase</fullName>
        <ecNumber evidence="3">2.7.13.3</ecNumber>
    </recommendedName>
</protein>
<organism evidence="16 17">
    <name type="scientific">Aeromicrobium ginsengisoli</name>
    <dbReference type="NCBI Taxonomy" id="363867"/>
    <lineage>
        <taxon>Bacteria</taxon>
        <taxon>Bacillati</taxon>
        <taxon>Actinomycetota</taxon>
        <taxon>Actinomycetes</taxon>
        <taxon>Propionibacteriales</taxon>
        <taxon>Nocardioidaceae</taxon>
        <taxon>Aeromicrobium</taxon>
    </lineage>
</organism>
<evidence type="ECO:0000256" key="11">
    <source>
        <dbReference type="ARBA" id="ARBA00022989"/>
    </source>
</evidence>
<evidence type="ECO:0000256" key="13">
    <source>
        <dbReference type="ARBA" id="ARBA00023136"/>
    </source>
</evidence>
<dbReference type="SMART" id="SM00091">
    <property type="entry name" value="PAS"/>
    <property type="match status" value="1"/>
</dbReference>
<dbReference type="InterPro" id="IPR050428">
    <property type="entry name" value="TCS_sensor_his_kinase"/>
</dbReference>
<evidence type="ECO:0000256" key="5">
    <source>
        <dbReference type="ARBA" id="ARBA00022553"/>
    </source>
</evidence>
<dbReference type="PANTHER" id="PTHR45436">
    <property type="entry name" value="SENSOR HISTIDINE KINASE YKOH"/>
    <property type="match status" value="1"/>
</dbReference>
<dbReference type="InterPro" id="IPR035965">
    <property type="entry name" value="PAS-like_dom_sf"/>
</dbReference>
<evidence type="ECO:0000256" key="7">
    <source>
        <dbReference type="ARBA" id="ARBA00022692"/>
    </source>
</evidence>
<evidence type="ECO:0000256" key="1">
    <source>
        <dbReference type="ARBA" id="ARBA00000085"/>
    </source>
</evidence>
<comment type="catalytic activity">
    <reaction evidence="1">
        <text>ATP + protein L-histidine = ADP + protein N-phospho-L-histidine.</text>
        <dbReference type="EC" id="2.7.13.3"/>
    </reaction>
</comment>
<evidence type="ECO:0000256" key="6">
    <source>
        <dbReference type="ARBA" id="ARBA00022679"/>
    </source>
</evidence>
<dbReference type="EC" id="2.7.13.3" evidence="3"/>
<evidence type="ECO:0000256" key="14">
    <source>
        <dbReference type="SAM" id="Phobius"/>
    </source>
</evidence>
<reference evidence="16" key="1">
    <citation type="submission" date="2019-09" db="EMBL/GenBank/DDBJ databases">
        <authorList>
            <person name="Li J."/>
        </authorList>
    </citation>
    <scope>NUCLEOTIDE SEQUENCE [LARGE SCALE GENOMIC DNA]</scope>
    <source>
        <strain evidence="16">JCM 14732</strain>
    </source>
</reference>
<dbReference type="InterPro" id="IPR016120">
    <property type="entry name" value="Sig_transdc_His_kin_SpoOB"/>
</dbReference>
<dbReference type="InterPro" id="IPR000014">
    <property type="entry name" value="PAS"/>
</dbReference>
<evidence type="ECO:0000256" key="10">
    <source>
        <dbReference type="ARBA" id="ARBA00022840"/>
    </source>
</evidence>
<evidence type="ECO:0000256" key="8">
    <source>
        <dbReference type="ARBA" id="ARBA00022741"/>
    </source>
</evidence>
<accession>A0A5M4FGY8</accession>
<keyword evidence="6" id="KW-0808">Transferase</keyword>
<dbReference type="InterPro" id="IPR003594">
    <property type="entry name" value="HATPase_dom"/>
</dbReference>
<dbReference type="Pfam" id="PF02518">
    <property type="entry name" value="HATPase_c"/>
    <property type="match status" value="1"/>
</dbReference>
<dbReference type="Proteomes" id="UP000380867">
    <property type="component" value="Unassembled WGS sequence"/>
</dbReference>
<dbReference type="GO" id="GO:0000155">
    <property type="term" value="F:phosphorelay sensor kinase activity"/>
    <property type="evidence" value="ECO:0007669"/>
    <property type="project" value="InterPro"/>
</dbReference>
<dbReference type="SUPFAM" id="SSF55874">
    <property type="entry name" value="ATPase domain of HSP90 chaperone/DNA topoisomerase II/histidine kinase"/>
    <property type="match status" value="1"/>
</dbReference>
<evidence type="ECO:0000259" key="15">
    <source>
        <dbReference type="PROSITE" id="PS50109"/>
    </source>
</evidence>